<reference evidence="14" key="1">
    <citation type="submission" date="2018-11" db="EMBL/GenBank/DDBJ databases">
        <authorList>
            <person name="Alioto T."/>
            <person name="Alioto T."/>
        </authorList>
    </citation>
    <scope>NUCLEOTIDE SEQUENCE</scope>
</reference>
<comment type="similarity">
    <text evidence="4 11">Belongs to the glycosyl hydrolase 29 family.</text>
</comment>
<evidence type="ECO:0000256" key="10">
    <source>
        <dbReference type="ARBA" id="ARBA00023295"/>
    </source>
</evidence>
<dbReference type="GO" id="GO:0006004">
    <property type="term" value="P:fucose metabolic process"/>
    <property type="evidence" value="ECO:0007669"/>
    <property type="project" value="InterPro"/>
</dbReference>
<dbReference type="FunFam" id="3.20.20.80:FF:000027">
    <property type="entry name" value="Alpha-L-fucosidase"/>
    <property type="match status" value="1"/>
</dbReference>
<evidence type="ECO:0000256" key="6">
    <source>
        <dbReference type="ARBA" id="ARBA00012662"/>
    </source>
</evidence>
<dbReference type="Gene3D" id="2.60.40.1180">
    <property type="entry name" value="Golgi alpha-mannosidase II"/>
    <property type="match status" value="1"/>
</dbReference>
<dbReference type="Pfam" id="PF01120">
    <property type="entry name" value="Alpha_L_fucos"/>
    <property type="match status" value="1"/>
</dbReference>
<evidence type="ECO:0000256" key="4">
    <source>
        <dbReference type="ARBA" id="ARBA00007951"/>
    </source>
</evidence>
<proteinExistence type="inferred from homology"/>
<dbReference type="InterPro" id="IPR017853">
    <property type="entry name" value="GH"/>
</dbReference>
<keyword evidence="10 11" id="KW-0326">Glycosidase</keyword>
<evidence type="ECO:0000259" key="12">
    <source>
        <dbReference type="Pfam" id="PF01120"/>
    </source>
</evidence>
<dbReference type="OrthoDB" id="6042756at2759"/>
<comment type="catalytic activity">
    <reaction evidence="1">
        <text>a neolactoside IV(2)-alpha-Fuc-nLc4Cer(d18:1(4E)) + H2O = a neolactoside nLc4Cer(d18:1(4E)) + L-fucose</text>
        <dbReference type="Rhea" id="RHEA:48224"/>
        <dbReference type="ChEBI" id="CHEBI:2181"/>
        <dbReference type="ChEBI" id="CHEBI:15377"/>
        <dbReference type="ChEBI" id="CHEBI:17006"/>
        <dbReference type="ChEBI" id="CHEBI:28691"/>
    </reaction>
    <physiologicalReaction direction="left-to-right" evidence="1">
        <dbReference type="Rhea" id="RHEA:48225"/>
    </physiologicalReaction>
</comment>
<evidence type="ECO:0000313" key="14">
    <source>
        <dbReference type="EMBL" id="VDH93419.1"/>
    </source>
</evidence>
<dbReference type="PANTHER" id="PTHR10030:SF37">
    <property type="entry name" value="ALPHA-L-FUCOSIDASE-RELATED"/>
    <property type="match status" value="1"/>
</dbReference>
<dbReference type="SUPFAM" id="SSF51445">
    <property type="entry name" value="(Trans)glycosidases"/>
    <property type="match status" value="1"/>
</dbReference>
<dbReference type="InterPro" id="IPR057739">
    <property type="entry name" value="Glyco_hydro_29_N"/>
</dbReference>
<evidence type="ECO:0000313" key="15">
    <source>
        <dbReference type="Proteomes" id="UP000596742"/>
    </source>
</evidence>
<dbReference type="EC" id="3.2.1.51" evidence="6"/>
<comment type="caution">
    <text evidence="14">The sequence shown here is derived from an EMBL/GenBank/DDBJ whole genome shotgun (WGS) entry which is preliminary data.</text>
</comment>
<comment type="catalytic activity">
    <reaction evidence="2">
        <text>a neolactoside IV(2)-alpha-Fuc-nLc4Cer(d18:0) + H2O = a neolactoside nLc4Cer(d18:0) + L-fucose</text>
        <dbReference type="Rhea" id="RHEA:49308"/>
        <dbReference type="ChEBI" id="CHEBI:2181"/>
        <dbReference type="ChEBI" id="CHEBI:15377"/>
        <dbReference type="ChEBI" id="CHEBI:91119"/>
        <dbReference type="ChEBI" id="CHEBI:91121"/>
    </reaction>
    <physiologicalReaction direction="left-to-right" evidence="2">
        <dbReference type="Rhea" id="RHEA:49309"/>
    </physiologicalReaction>
</comment>
<dbReference type="Pfam" id="PF16757">
    <property type="entry name" value="Fucosidase_C"/>
    <property type="match status" value="1"/>
</dbReference>
<evidence type="ECO:0000256" key="3">
    <source>
        <dbReference type="ARBA" id="ARBA00004071"/>
    </source>
</evidence>
<dbReference type="PANTHER" id="PTHR10030">
    <property type="entry name" value="ALPHA-L-FUCOSIDASE"/>
    <property type="match status" value="1"/>
</dbReference>
<dbReference type="Proteomes" id="UP000596742">
    <property type="component" value="Unassembled WGS sequence"/>
</dbReference>
<dbReference type="GO" id="GO:0005764">
    <property type="term" value="C:lysosome"/>
    <property type="evidence" value="ECO:0007669"/>
    <property type="project" value="TreeGrafter"/>
</dbReference>
<dbReference type="Gene3D" id="3.20.20.80">
    <property type="entry name" value="Glycosidases"/>
    <property type="match status" value="1"/>
</dbReference>
<keyword evidence="8 11" id="KW-0378">Hydrolase</keyword>
<dbReference type="InterPro" id="IPR013780">
    <property type="entry name" value="Glyco_hydro_b"/>
</dbReference>
<sequence>MKDNSINIREVNNTMTLLKYIVLFIVYQTVVSIKYEPNWDSLDTRPLPQWYDQAKLGIFIHFGVFSVPSFDHVPAWFWKYWHDKSDMNSVEFMKKNYPPRFTYQDFAAEFTAEFFNAEEWAEIFNASGAKYAVLTTKHCDGFTLWPSRTSFNWNSNSTGPKRDIVGEFSAALRKKSSLKVGLYHCLQEWFNPLYLKDKESNYTGQEYVKLKVQPALYELINNYKPEVLWSDLCELKGPAEYYKSQEFLAWLYNESPVKDTVVTNDRWCATCFCKHGGYFTCADKFNPGVVQKHKFEGGLTVDRDAWAYRRNVQLSNFLSAHDIISNLVSIVSCGGNMILDVGPTKEGKITPIFEERLRQLGQWLRCNGEGIYSTVPWSHQKDTTTRYVWYTMKKTDEKMVYAVVLSWPQNNTLTLGAPITSTNTIVTMLGYPEKFQWTTTAGAQGLNITIPNISWNKLPCQWAWTFKLTNIQN</sequence>
<evidence type="ECO:0000256" key="7">
    <source>
        <dbReference type="ARBA" id="ARBA00022729"/>
    </source>
</evidence>
<evidence type="ECO:0000256" key="11">
    <source>
        <dbReference type="PIRNR" id="PIRNR001092"/>
    </source>
</evidence>
<keyword evidence="15" id="KW-1185">Reference proteome</keyword>
<feature type="domain" description="Alpha-L-fucosidase C-terminal" evidence="13">
    <location>
        <begin position="380"/>
        <end position="469"/>
    </location>
</feature>
<feature type="domain" description="Glycoside hydrolase family 29 N-terminal" evidence="12">
    <location>
        <begin position="29"/>
        <end position="369"/>
    </location>
</feature>
<organism evidence="14 15">
    <name type="scientific">Mytilus galloprovincialis</name>
    <name type="common">Mediterranean mussel</name>
    <dbReference type="NCBI Taxonomy" id="29158"/>
    <lineage>
        <taxon>Eukaryota</taxon>
        <taxon>Metazoa</taxon>
        <taxon>Spiralia</taxon>
        <taxon>Lophotrochozoa</taxon>
        <taxon>Mollusca</taxon>
        <taxon>Bivalvia</taxon>
        <taxon>Autobranchia</taxon>
        <taxon>Pteriomorphia</taxon>
        <taxon>Mytilida</taxon>
        <taxon>Mytiloidea</taxon>
        <taxon>Mytilidae</taxon>
        <taxon>Mytilinae</taxon>
        <taxon>Mytilus</taxon>
    </lineage>
</organism>
<keyword evidence="9" id="KW-0325">Glycoprotein</keyword>
<dbReference type="InterPro" id="IPR016286">
    <property type="entry name" value="FUC_metazoa-typ"/>
</dbReference>
<evidence type="ECO:0000256" key="1">
    <source>
        <dbReference type="ARBA" id="ARBA00000321"/>
    </source>
</evidence>
<dbReference type="PRINTS" id="PR00741">
    <property type="entry name" value="GLHYDRLASE29"/>
</dbReference>
<name>A0A8B6BNN3_MYTGA</name>
<gene>
    <name evidence="14" type="ORF">MGAL_10B020614</name>
</gene>
<comment type="subunit">
    <text evidence="5">Homotetramer.</text>
</comment>
<evidence type="ECO:0000256" key="2">
    <source>
        <dbReference type="ARBA" id="ARBA00000419"/>
    </source>
</evidence>
<accession>A0A8B6BNN3</accession>
<evidence type="ECO:0000256" key="5">
    <source>
        <dbReference type="ARBA" id="ARBA00011881"/>
    </source>
</evidence>
<dbReference type="SMART" id="SM00812">
    <property type="entry name" value="Alpha_L_fucos"/>
    <property type="match status" value="1"/>
</dbReference>
<protein>
    <recommendedName>
        <fullName evidence="6">alpha-L-fucosidase</fullName>
        <ecNumber evidence="6">3.2.1.51</ecNumber>
    </recommendedName>
</protein>
<dbReference type="InterPro" id="IPR000933">
    <property type="entry name" value="Glyco_hydro_29"/>
</dbReference>
<dbReference type="PIRSF" id="PIRSF001092">
    <property type="entry name" value="Alpha-L-fucosidase"/>
    <property type="match status" value="1"/>
</dbReference>
<evidence type="ECO:0000256" key="9">
    <source>
        <dbReference type="ARBA" id="ARBA00023180"/>
    </source>
</evidence>
<keyword evidence="7" id="KW-0732">Signal</keyword>
<dbReference type="EMBL" id="UYJE01000451">
    <property type="protein sequence ID" value="VDH93419.1"/>
    <property type="molecule type" value="Genomic_DNA"/>
</dbReference>
<dbReference type="InterPro" id="IPR031919">
    <property type="entry name" value="Fucosidase_C"/>
</dbReference>
<evidence type="ECO:0000256" key="8">
    <source>
        <dbReference type="ARBA" id="ARBA00022801"/>
    </source>
</evidence>
<evidence type="ECO:0000259" key="13">
    <source>
        <dbReference type="Pfam" id="PF16757"/>
    </source>
</evidence>
<comment type="function">
    <text evidence="3">Alpha-L-fucosidase is responsible for hydrolyzing the alpha-1,6-linked fucose joined to the reducing-end N-acetylglucosamine of the carbohydrate moieties of glycoproteins.</text>
</comment>
<dbReference type="FunFam" id="2.60.40.1180:FF:000013">
    <property type="entry name" value="Alpha-L-fucosidase"/>
    <property type="match status" value="1"/>
</dbReference>
<dbReference type="GO" id="GO:0004560">
    <property type="term" value="F:alpha-L-fucosidase activity"/>
    <property type="evidence" value="ECO:0007669"/>
    <property type="project" value="UniProtKB-EC"/>
</dbReference>
<dbReference type="GO" id="GO:0016139">
    <property type="term" value="P:glycoside catabolic process"/>
    <property type="evidence" value="ECO:0007669"/>
    <property type="project" value="TreeGrafter"/>
</dbReference>
<dbReference type="AlphaFoldDB" id="A0A8B6BNN3"/>